<evidence type="ECO:0000313" key="2">
    <source>
        <dbReference type="EMBL" id="GHH76461.1"/>
    </source>
</evidence>
<evidence type="ECO:0000313" key="3">
    <source>
        <dbReference type="Proteomes" id="UP000627369"/>
    </source>
</evidence>
<feature type="signal peptide" evidence="1">
    <location>
        <begin position="1"/>
        <end position="35"/>
    </location>
</feature>
<dbReference type="EMBL" id="BNAS01000005">
    <property type="protein sequence ID" value="GHH76461.1"/>
    <property type="molecule type" value="Genomic_DNA"/>
</dbReference>
<evidence type="ECO:0008006" key="4">
    <source>
        <dbReference type="Google" id="ProtNLM"/>
    </source>
</evidence>
<evidence type="ECO:0000256" key="1">
    <source>
        <dbReference type="SAM" id="SignalP"/>
    </source>
</evidence>
<name>A0A919G234_9MICO</name>
<proteinExistence type="predicted"/>
<feature type="chain" id="PRO_5037272716" description="Alpha amylase inhibitor" evidence="1">
    <location>
        <begin position="36"/>
        <end position="113"/>
    </location>
</feature>
<comment type="caution">
    <text evidence="2">The sequence shown here is derived from an EMBL/GenBank/DDBJ whole genome shotgun (WGS) entry which is preliminary data.</text>
</comment>
<dbReference type="Proteomes" id="UP000627369">
    <property type="component" value="Unassembled WGS sequence"/>
</dbReference>
<keyword evidence="1" id="KW-0732">Signal</keyword>
<keyword evidence="3" id="KW-1185">Reference proteome</keyword>
<organism evidence="2 3">
    <name type="scientific">Promicromonospora soli</name>
    <dbReference type="NCBI Taxonomy" id="2035533"/>
    <lineage>
        <taxon>Bacteria</taxon>
        <taxon>Bacillati</taxon>
        <taxon>Actinomycetota</taxon>
        <taxon>Actinomycetes</taxon>
        <taxon>Micrococcales</taxon>
        <taxon>Promicromonosporaceae</taxon>
        <taxon>Promicromonospora</taxon>
    </lineage>
</organism>
<reference evidence="2" key="1">
    <citation type="journal article" date="2014" name="Int. J. Syst. Evol. Microbiol.">
        <title>Complete genome sequence of Corynebacterium casei LMG S-19264T (=DSM 44701T), isolated from a smear-ripened cheese.</title>
        <authorList>
            <consortium name="US DOE Joint Genome Institute (JGI-PGF)"/>
            <person name="Walter F."/>
            <person name="Albersmeier A."/>
            <person name="Kalinowski J."/>
            <person name="Ruckert C."/>
        </authorList>
    </citation>
    <scope>NUCLEOTIDE SEQUENCE</scope>
    <source>
        <strain evidence="2">CGMCC 4.7398</strain>
    </source>
</reference>
<gene>
    <name evidence="2" type="ORF">GCM10017772_35180</name>
</gene>
<sequence length="113" mass="12092">MLKNRTIAEKLGSVMFAGLMVLTAGVAVGAAPASAATSCNAWLAEKEVAGLNQFRAAAVCTDIDSNVRVRVVLDRESASDYYSPWITIENKAYYTDWATCPAGCDASLQVRQL</sequence>
<accession>A0A919G234</accession>
<dbReference type="AlphaFoldDB" id="A0A919G234"/>
<reference evidence="2" key="2">
    <citation type="submission" date="2020-09" db="EMBL/GenBank/DDBJ databases">
        <authorList>
            <person name="Sun Q."/>
            <person name="Zhou Y."/>
        </authorList>
    </citation>
    <scope>NUCLEOTIDE SEQUENCE</scope>
    <source>
        <strain evidence="2">CGMCC 4.7398</strain>
    </source>
</reference>
<protein>
    <recommendedName>
        <fullName evidence="4">Alpha amylase inhibitor</fullName>
    </recommendedName>
</protein>